<dbReference type="eggNOG" id="ENOG502SJIH">
    <property type="taxonomic scope" value="Eukaryota"/>
</dbReference>
<dbReference type="AlphaFoldDB" id="K3XCS7"/>
<evidence type="ECO:0000313" key="2">
    <source>
        <dbReference type="EnsemblProtists" id="PYU1_T015026"/>
    </source>
</evidence>
<evidence type="ECO:0000256" key="1">
    <source>
        <dbReference type="SAM" id="Coils"/>
    </source>
</evidence>
<dbReference type="OMA" id="QASACEH"/>
<dbReference type="HOGENOM" id="CLU_015872_3_0_1"/>
<dbReference type="Proteomes" id="UP000019132">
    <property type="component" value="Unassembled WGS sequence"/>
</dbReference>
<proteinExistence type="predicted"/>
<dbReference type="EMBL" id="ADOS01000019">
    <property type="status" value="NOT_ANNOTATED_CDS"/>
    <property type="molecule type" value="Genomic_DNA"/>
</dbReference>
<reference evidence="2" key="3">
    <citation type="submission" date="2015-02" db="UniProtKB">
        <authorList>
            <consortium name="EnsemblProtists"/>
        </authorList>
    </citation>
    <scope>IDENTIFICATION</scope>
    <source>
        <strain evidence="2">DAOM BR144</strain>
    </source>
</reference>
<keyword evidence="3" id="KW-1185">Reference proteome</keyword>
<protein>
    <submittedName>
        <fullName evidence="2">Uncharacterized protein</fullName>
    </submittedName>
</protein>
<reference evidence="3" key="1">
    <citation type="journal article" date="2010" name="Genome Biol.">
        <title>Genome sequence of the necrotrophic plant pathogen Pythium ultimum reveals original pathogenicity mechanisms and effector repertoire.</title>
        <authorList>
            <person name="Levesque C.A."/>
            <person name="Brouwer H."/>
            <person name="Cano L."/>
            <person name="Hamilton J.P."/>
            <person name="Holt C."/>
            <person name="Huitema E."/>
            <person name="Raffaele S."/>
            <person name="Robideau G.P."/>
            <person name="Thines M."/>
            <person name="Win J."/>
            <person name="Zerillo M.M."/>
            <person name="Beakes G.W."/>
            <person name="Boore J.L."/>
            <person name="Busam D."/>
            <person name="Dumas B."/>
            <person name="Ferriera S."/>
            <person name="Fuerstenberg S.I."/>
            <person name="Gachon C.M."/>
            <person name="Gaulin E."/>
            <person name="Govers F."/>
            <person name="Grenville-Briggs L."/>
            <person name="Horner N."/>
            <person name="Hostetler J."/>
            <person name="Jiang R.H."/>
            <person name="Johnson J."/>
            <person name="Krajaejun T."/>
            <person name="Lin H."/>
            <person name="Meijer H.J."/>
            <person name="Moore B."/>
            <person name="Morris P."/>
            <person name="Phuntmart V."/>
            <person name="Puiu D."/>
            <person name="Shetty J."/>
            <person name="Stajich J.E."/>
            <person name="Tripathy S."/>
            <person name="Wawra S."/>
            <person name="van West P."/>
            <person name="Whitty B.R."/>
            <person name="Coutinho P.M."/>
            <person name="Henrissat B."/>
            <person name="Martin F."/>
            <person name="Thomas P.D."/>
            <person name="Tyler B.M."/>
            <person name="De Vries R.P."/>
            <person name="Kamoun S."/>
            <person name="Yandell M."/>
            <person name="Tisserat N."/>
            <person name="Buell C.R."/>
        </authorList>
    </citation>
    <scope>NUCLEOTIDE SEQUENCE</scope>
    <source>
        <strain evidence="3">DAOM:BR144</strain>
    </source>
</reference>
<evidence type="ECO:0000313" key="3">
    <source>
        <dbReference type="Proteomes" id="UP000019132"/>
    </source>
</evidence>
<keyword evidence="1" id="KW-0175">Coiled coil</keyword>
<dbReference type="InParanoid" id="K3XCS7"/>
<dbReference type="EnsemblProtists" id="PYU1_T015026">
    <property type="protein sequence ID" value="PYU1_T015026"/>
    <property type="gene ID" value="PYU1_G014995"/>
</dbReference>
<name>K3XCS7_GLOUD</name>
<accession>K3XCS7</accession>
<dbReference type="VEuPathDB" id="FungiDB:PYU1_G014995"/>
<organism evidence="2 3">
    <name type="scientific">Globisporangium ultimum (strain ATCC 200006 / CBS 805.95 / DAOM BR144)</name>
    <name type="common">Pythium ultimum</name>
    <dbReference type="NCBI Taxonomy" id="431595"/>
    <lineage>
        <taxon>Eukaryota</taxon>
        <taxon>Sar</taxon>
        <taxon>Stramenopiles</taxon>
        <taxon>Oomycota</taxon>
        <taxon>Peronosporomycetes</taxon>
        <taxon>Pythiales</taxon>
        <taxon>Pythiaceae</taxon>
        <taxon>Globisporangium</taxon>
    </lineage>
</organism>
<reference evidence="3" key="2">
    <citation type="submission" date="2010-04" db="EMBL/GenBank/DDBJ databases">
        <authorList>
            <person name="Buell R."/>
            <person name="Hamilton J."/>
            <person name="Hostetler J."/>
        </authorList>
    </citation>
    <scope>NUCLEOTIDE SEQUENCE [LARGE SCALE GENOMIC DNA]</scope>
    <source>
        <strain evidence="3">DAOM:BR144</strain>
    </source>
</reference>
<feature type="coiled-coil region" evidence="1">
    <location>
        <begin position="465"/>
        <end position="492"/>
    </location>
</feature>
<dbReference type="STRING" id="431595.K3XCS7"/>
<sequence length="629" mass="70528">MSLSALQPANSAKAANVAVNAFMRFLSSEGMAWEGAKRHVENDVSGESLAAMMDSFGMYLVRIEGKQGKLLARHSVMSYFRQVKKWLLDQFHRQKALVDDRLLKMARTLEKYSLKRESGEMVKKANACTKEDLELMMLYLYKTAASPTDYQDTALLALFVRPTAPAEAARVCLLAQRLLLRFVRIKTTEEQGLTLFPDRNFVTCPLLAIGLALATQRHASPSLLDHLSDVQHEEGCDALPASISLMEWLLGSAAAVDGTKERAASASGVHSYVNRLLRRIVIKAGVLNPLSPHSFRRDGTQHTNGEPDVSLQWILDRGAWNLSTTNKAFAYFFNTTSEDQKIAKVFSGWWPDDKAATVDLGFVDAATRKRIRHFQLLLFPACQGLSTAAYNINATALDVLTAQLLLHYPHLKALDEASLGARRVEECAEQAKVETAELLEWPCALERQASACEHKEASKEESNIDKALQRQMALIEQLIEQLIDQNKALSKRIRVIESGNELRRRHLQCKKLTRLEPRLWVSGDPKRKSLLKQAVGFMKLFLVDGFALNESAADYKDRVLEYGQQTENEAIVFLRTKRIESRGVGAVVRHFHELQRAGHLDGAVRHYRLLVAAKSIQNPAPSHTNSQYI</sequence>